<dbReference type="PANTHER" id="PTHR43357:SF3">
    <property type="entry name" value="FE(3+)-TRANSPORT SYSTEM PERMEASE PROTEIN FBPB 2"/>
    <property type="match status" value="1"/>
</dbReference>
<feature type="transmembrane region" description="Helical" evidence="8">
    <location>
        <begin position="356"/>
        <end position="376"/>
    </location>
</feature>
<evidence type="ECO:0000256" key="8">
    <source>
        <dbReference type="RuleBase" id="RU363032"/>
    </source>
</evidence>
<feature type="transmembrane region" description="Helical" evidence="8">
    <location>
        <begin position="36"/>
        <end position="61"/>
    </location>
</feature>
<evidence type="ECO:0000259" key="9">
    <source>
        <dbReference type="PROSITE" id="PS50928"/>
    </source>
</evidence>
<dbReference type="SUPFAM" id="SSF161098">
    <property type="entry name" value="MetI-like"/>
    <property type="match status" value="2"/>
</dbReference>
<feature type="transmembrane region" description="Helical" evidence="8">
    <location>
        <begin position="505"/>
        <end position="523"/>
    </location>
</feature>
<evidence type="ECO:0000256" key="2">
    <source>
        <dbReference type="ARBA" id="ARBA00022448"/>
    </source>
</evidence>
<reference evidence="10 11" key="1">
    <citation type="submission" date="2020-08" db="EMBL/GenBank/DDBJ databases">
        <title>Genomic Encyclopedia of Type Strains, Phase IV (KMG-IV): sequencing the most valuable type-strain genomes for metagenomic binning, comparative biology and taxonomic classification.</title>
        <authorList>
            <person name="Goeker M."/>
        </authorList>
    </citation>
    <scope>NUCLEOTIDE SEQUENCE [LARGE SCALE GENOMIC DNA]</scope>
    <source>
        <strain evidence="10 11">DSM 102850</strain>
    </source>
</reference>
<comment type="caution">
    <text evidence="10">The sequence shown here is derived from an EMBL/GenBank/DDBJ whole genome shotgun (WGS) entry which is preliminary data.</text>
</comment>
<feature type="transmembrane region" description="Helical" evidence="8">
    <location>
        <begin position="73"/>
        <end position="92"/>
    </location>
</feature>
<evidence type="ECO:0000256" key="3">
    <source>
        <dbReference type="ARBA" id="ARBA00022475"/>
    </source>
</evidence>
<dbReference type="PROSITE" id="PS50928">
    <property type="entry name" value="ABC_TM1"/>
    <property type="match status" value="2"/>
</dbReference>
<evidence type="ECO:0000313" key="10">
    <source>
        <dbReference type="EMBL" id="MBB4659404.1"/>
    </source>
</evidence>
<comment type="subcellular location">
    <subcellularLocation>
        <location evidence="1">Cell inner membrane</location>
        <topology evidence="1">Multi-pass membrane protein</topology>
    </subcellularLocation>
    <subcellularLocation>
        <location evidence="8">Cell membrane</location>
        <topology evidence="8">Multi-pass membrane protein</topology>
    </subcellularLocation>
</comment>
<dbReference type="InterPro" id="IPR000515">
    <property type="entry name" value="MetI-like"/>
</dbReference>
<feature type="transmembrane region" description="Helical" evidence="8">
    <location>
        <begin position="396"/>
        <end position="415"/>
    </location>
</feature>
<keyword evidence="6 8" id="KW-1133">Transmembrane helix</keyword>
<keyword evidence="11" id="KW-1185">Reference proteome</keyword>
<feature type="transmembrane region" description="Helical" evidence="8">
    <location>
        <begin position="124"/>
        <end position="142"/>
    </location>
</feature>
<dbReference type="PANTHER" id="PTHR43357">
    <property type="entry name" value="INNER MEMBRANE ABC TRANSPORTER PERMEASE PROTEIN YDCV"/>
    <property type="match status" value="1"/>
</dbReference>
<sequence>MAVALLAGLPLIAVLWGSVARPGDLVSLIVTTLPPYLANTLGLALIVGALTTLIGVGTAWLVTATEFRGRRTLSWLLVLPLAAPAYLVAYVYTDLLAYAGPVQGALRAVFGPAGSDWVPPVRSLPGAGLMLALVLYPYVYLLSRAAFAAQSRSQLLAARSLGARPMTAFRRVVLPAARPAIAGGLALVLMETLADFGVADYFAIPTFSTGIFRTWLALGDRQTALQLAGVLLLFVFLLVAVEASSRRGLVASGDRLSEGVPPFSLSRGQGVLAVLACSLPIVLGFAVPVGVLTVLAIGGGDDMSAEALRGYAKNSVGVALLTAGIATLLALLLGYARRRAPRRGVVGGAVRGGLRLATLGYALPGTLLAVGLLAPLGGFDRWLTRLSREVTGIDHGLLLTGSVALLTYALTVRFLTVSFNAVGGGLDKIPPSLDEAARSLGAGPQVVVRRVHVPLLASSLLASASLVFVDVMRELPATLMLRPFDFETLATRVYRLASDERLAEASTAALLIILVGIPPVMLLNRVRR</sequence>
<comment type="similarity">
    <text evidence="8">Belongs to the binding-protein-dependent transport system permease family.</text>
</comment>
<evidence type="ECO:0000256" key="1">
    <source>
        <dbReference type="ARBA" id="ARBA00004429"/>
    </source>
</evidence>
<feature type="domain" description="ABC transmembrane type-1" evidence="9">
    <location>
        <begin position="312"/>
        <end position="523"/>
    </location>
</feature>
<name>A0A840I5D0_9PROT</name>
<feature type="domain" description="ABC transmembrane type-1" evidence="9">
    <location>
        <begin position="37"/>
        <end position="243"/>
    </location>
</feature>
<evidence type="ECO:0000256" key="6">
    <source>
        <dbReference type="ARBA" id="ARBA00022989"/>
    </source>
</evidence>
<keyword evidence="5 8" id="KW-0812">Transmembrane</keyword>
<dbReference type="Gene3D" id="1.10.3720.10">
    <property type="entry name" value="MetI-like"/>
    <property type="match status" value="2"/>
</dbReference>
<dbReference type="Pfam" id="PF00528">
    <property type="entry name" value="BPD_transp_1"/>
    <property type="match status" value="2"/>
</dbReference>
<keyword evidence="3" id="KW-1003">Cell membrane</keyword>
<accession>A0A840I5D0</accession>
<keyword evidence="4" id="KW-0997">Cell inner membrane</keyword>
<dbReference type="RefSeq" id="WP_343074315.1">
    <property type="nucleotide sequence ID" value="NZ_JACHOB010000004.1"/>
</dbReference>
<dbReference type="Proteomes" id="UP000563524">
    <property type="component" value="Unassembled WGS sequence"/>
</dbReference>
<feature type="transmembrane region" description="Helical" evidence="8">
    <location>
        <begin position="271"/>
        <end position="297"/>
    </location>
</feature>
<evidence type="ECO:0000313" key="11">
    <source>
        <dbReference type="Proteomes" id="UP000563524"/>
    </source>
</evidence>
<keyword evidence="7 8" id="KW-0472">Membrane</keyword>
<feature type="transmembrane region" description="Helical" evidence="8">
    <location>
        <begin position="453"/>
        <end position="472"/>
    </location>
</feature>
<dbReference type="CDD" id="cd06261">
    <property type="entry name" value="TM_PBP2"/>
    <property type="match status" value="2"/>
</dbReference>
<dbReference type="AlphaFoldDB" id="A0A840I5D0"/>
<dbReference type="GO" id="GO:0005886">
    <property type="term" value="C:plasma membrane"/>
    <property type="evidence" value="ECO:0007669"/>
    <property type="project" value="UniProtKB-SubCell"/>
</dbReference>
<dbReference type="InterPro" id="IPR035906">
    <property type="entry name" value="MetI-like_sf"/>
</dbReference>
<evidence type="ECO:0000256" key="7">
    <source>
        <dbReference type="ARBA" id="ARBA00023136"/>
    </source>
</evidence>
<feature type="transmembrane region" description="Helical" evidence="8">
    <location>
        <begin position="180"/>
        <end position="204"/>
    </location>
</feature>
<feature type="transmembrane region" description="Helical" evidence="8">
    <location>
        <begin position="317"/>
        <end position="336"/>
    </location>
</feature>
<feature type="transmembrane region" description="Helical" evidence="8">
    <location>
        <begin position="224"/>
        <end position="241"/>
    </location>
</feature>
<gene>
    <name evidence="10" type="ORF">GGQ59_001941</name>
</gene>
<organism evidence="10 11">
    <name type="scientific">Parvularcula dongshanensis</name>
    <dbReference type="NCBI Taxonomy" id="1173995"/>
    <lineage>
        <taxon>Bacteria</taxon>
        <taxon>Pseudomonadati</taxon>
        <taxon>Pseudomonadota</taxon>
        <taxon>Alphaproteobacteria</taxon>
        <taxon>Parvularculales</taxon>
        <taxon>Parvularculaceae</taxon>
        <taxon>Parvularcula</taxon>
    </lineage>
</organism>
<keyword evidence="2 8" id="KW-0813">Transport</keyword>
<protein>
    <submittedName>
        <fullName evidence="10">Iron(III) transport system permease protein</fullName>
    </submittedName>
</protein>
<dbReference type="GO" id="GO:0055085">
    <property type="term" value="P:transmembrane transport"/>
    <property type="evidence" value="ECO:0007669"/>
    <property type="project" value="InterPro"/>
</dbReference>
<evidence type="ECO:0000256" key="4">
    <source>
        <dbReference type="ARBA" id="ARBA00022519"/>
    </source>
</evidence>
<dbReference type="EMBL" id="JACHOB010000004">
    <property type="protein sequence ID" value="MBB4659404.1"/>
    <property type="molecule type" value="Genomic_DNA"/>
</dbReference>
<dbReference type="FunFam" id="1.10.3720.10:FF:000088">
    <property type="entry name" value="Iron(III) ABC transporter, permease protein"/>
    <property type="match status" value="1"/>
</dbReference>
<proteinExistence type="inferred from homology"/>
<evidence type="ECO:0000256" key="5">
    <source>
        <dbReference type="ARBA" id="ARBA00022692"/>
    </source>
</evidence>